<dbReference type="Pfam" id="PF12708">
    <property type="entry name" value="Pect-lyase_RHGA_epim"/>
    <property type="match status" value="1"/>
</dbReference>
<dbReference type="InterPro" id="IPR024535">
    <property type="entry name" value="RHGA/B-epi-like_pectate_lyase"/>
</dbReference>
<organism evidence="5 6">
    <name type="scientific">Aspergillus pseudoustus</name>
    <dbReference type="NCBI Taxonomy" id="1810923"/>
    <lineage>
        <taxon>Eukaryota</taxon>
        <taxon>Fungi</taxon>
        <taxon>Dikarya</taxon>
        <taxon>Ascomycota</taxon>
        <taxon>Pezizomycotina</taxon>
        <taxon>Eurotiomycetes</taxon>
        <taxon>Eurotiomycetidae</taxon>
        <taxon>Eurotiales</taxon>
        <taxon>Aspergillaceae</taxon>
        <taxon>Aspergillus</taxon>
        <taxon>Aspergillus subgen. Nidulantes</taxon>
    </lineage>
</organism>
<keyword evidence="3" id="KW-0732">Signal</keyword>
<keyword evidence="6" id="KW-1185">Reference proteome</keyword>
<dbReference type="CDD" id="cd23668">
    <property type="entry name" value="GH55_beta13glucanase-like"/>
    <property type="match status" value="1"/>
</dbReference>
<keyword evidence="2" id="KW-0964">Secreted</keyword>
<evidence type="ECO:0000313" key="5">
    <source>
        <dbReference type="EMBL" id="KAL2844510.1"/>
    </source>
</evidence>
<evidence type="ECO:0000313" key="6">
    <source>
        <dbReference type="Proteomes" id="UP001610446"/>
    </source>
</evidence>
<dbReference type="PANTHER" id="PTHR33928">
    <property type="entry name" value="POLYGALACTURONASE QRT3"/>
    <property type="match status" value="1"/>
</dbReference>
<dbReference type="InterPro" id="IPR011050">
    <property type="entry name" value="Pectin_lyase_fold/virulence"/>
</dbReference>
<reference evidence="5 6" key="1">
    <citation type="submission" date="2024-07" db="EMBL/GenBank/DDBJ databases">
        <title>Section-level genome sequencing and comparative genomics of Aspergillus sections Usti and Cavernicolus.</title>
        <authorList>
            <consortium name="Lawrence Berkeley National Laboratory"/>
            <person name="Nybo J.L."/>
            <person name="Vesth T.C."/>
            <person name="Theobald S."/>
            <person name="Frisvad J.C."/>
            <person name="Larsen T.O."/>
            <person name="Kjaerboelling I."/>
            <person name="Rothschild-Mancinelli K."/>
            <person name="Lyhne E.K."/>
            <person name="Kogle M.E."/>
            <person name="Barry K."/>
            <person name="Clum A."/>
            <person name="Na H."/>
            <person name="Ledsgaard L."/>
            <person name="Lin J."/>
            <person name="Lipzen A."/>
            <person name="Kuo A."/>
            <person name="Riley R."/>
            <person name="Mondo S."/>
            <person name="Labutti K."/>
            <person name="Haridas S."/>
            <person name="Pangalinan J."/>
            <person name="Salamov A.A."/>
            <person name="Simmons B.A."/>
            <person name="Magnuson J.K."/>
            <person name="Chen J."/>
            <person name="Drula E."/>
            <person name="Henrissat B."/>
            <person name="Wiebenga A."/>
            <person name="Lubbers R.J."/>
            <person name="Gomes A.C."/>
            <person name="Makela M.R."/>
            <person name="Stajich J."/>
            <person name="Grigoriev I.V."/>
            <person name="Mortensen U.H."/>
            <person name="De Vries R.P."/>
            <person name="Baker S.E."/>
            <person name="Andersen M.R."/>
        </authorList>
    </citation>
    <scope>NUCLEOTIDE SEQUENCE [LARGE SCALE GENOMIC DNA]</scope>
    <source>
        <strain evidence="5 6">CBS 123904</strain>
    </source>
</reference>
<dbReference type="GO" id="GO:0016829">
    <property type="term" value="F:lyase activity"/>
    <property type="evidence" value="ECO:0007669"/>
    <property type="project" value="UniProtKB-KW"/>
</dbReference>
<dbReference type="Proteomes" id="UP001610446">
    <property type="component" value="Unassembled WGS sequence"/>
</dbReference>
<evidence type="ECO:0000256" key="1">
    <source>
        <dbReference type="ARBA" id="ARBA00004613"/>
    </source>
</evidence>
<protein>
    <submittedName>
        <fullName evidence="5">Pectate lyase superfamily protein-domain-containing protein</fullName>
    </submittedName>
</protein>
<dbReference type="PANTHER" id="PTHR33928:SF2">
    <property type="entry name" value="PECTATE LYASE SUPERFAMILY PROTEIN DOMAIN-CONTAINING PROTEIN-RELATED"/>
    <property type="match status" value="1"/>
</dbReference>
<accession>A0ABR4JWU0</accession>
<evidence type="ECO:0000256" key="3">
    <source>
        <dbReference type="ARBA" id="ARBA00022729"/>
    </source>
</evidence>
<dbReference type="EMBL" id="JBFXLU010000080">
    <property type="protein sequence ID" value="KAL2844510.1"/>
    <property type="molecule type" value="Genomic_DNA"/>
</dbReference>
<gene>
    <name evidence="5" type="ORF">BJY01DRAFT_248127</name>
</gene>
<feature type="domain" description="Rhamnogalacturonase A/B/Epimerase-like pectate lyase" evidence="4">
    <location>
        <begin position="25"/>
        <end position="135"/>
    </location>
</feature>
<evidence type="ECO:0000259" key="4">
    <source>
        <dbReference type="Pfam" id="PF12708"/>
    </source>
</evidence>
<dbReference type="Gene3D" id="2.160.20.10">
    <property type="entry name" value="Single-stranded right-handed beta-helix, Pectin lyase-like"/>
    <property type="match status" value="2"/>
</dbReference>
<sequence>MEPMLHRDPAEHTWWQAMLPWLPTLGAIKIDIRLTDPNAYFCAIHWQVAQGTSLENIEFYALTGTAEQGIYMENGSGGFLSDLTCVGGNFGAYFGNQKFTTSHGVLFNCNIALQIHWGWAWTMQDIVTDSCDTGIIIIGGAGGPMSKATANPSLYAKNSTALLVQNTGFFNVKDAIVDDVLSQTLVAGGDEVFIDNWGFGMFSTKSGVSNFANGINIPSMNRTNSLLAETGYVKPNFPTRCRPKYHDIGKSQIMDVKVLGAKRDGVTDDGPVLNAILQNAANLSSIAWSQIMAKGSKFGNELEPRVMVKVGEPGDVGIVEIQDILFTVSGATAGAVLMEWDVHESTQGSADTHFRAGGAIGSALQAEECPKLSGSVNPACKAASLLLHLTPKSSAYMENVWVWVADHELDKITQDQIDIHVARGVFVESQGPTWLYGTASEHCVFYQYQLSLPANVLLGMIRTESPYYQPAPKAPKPFTLGIFPNDPTFDNCPSDSTTCAVTWAVRILGSETVYLLGAGLYSWFSDYSQACLDTDNCQERGFHIEESNDIWIYNLCTKAIVEMTTPVKELVTLAVDNRNGFLSCILAWVRKSSDTTIGQREFEGFQVYSPDSPMIDGLTDTCQTALTQTIKCHTKLRGWQQPTMRRSLGNATLTDEVCDAGCGRALRAYYVAVTAACQGQNFTVPAGVTFPERAGGTIWTAYNETCLKDPSTDEYCTDVINAFTPTETFEEMPHDELCSSCYITLHKMMQNSPYSVYHDPFQSDYLKARLEYIYSQSELTADIHLGSLRAYNPWINYFCDNLALWLRRARARGTRQ</sequence>
<evidence type="ECO:0000256" key="2">
    <source>
        <dbReference type="ARBA" id="ARBA00022525"/>
    </source>
</evidence>
<dbReference type="InterPro" id="IPR012334">
    <property type="entry name" value="Pectin_lyas_fold"/>
</dbReference>
<dbReference type="SUPFAM" id="SSF51126">
    <property type="entry name" value="Pectin lyase-like"/>
    <property type="match status" value="2"/>
</dbReference>
<dbReference type="InterPro" id="IPR039279">
    <property type="entry name" value="QRT3-like"/>
</dbReference>
<comment type="caution">
    <text evidence="5">The sequence shown here is derived from an EMBL/GenBank/DDBJ whole genome shotgun (WGS) entry which is preliminary data.</text>
</comment>
<proteinExistence type="predicted"/>
<name>A0ABR4JWU0_9EURO</name>
<comment type="subcellular location">
    <subcellularLocation>
        <location evidence="1">Secreted</location>
    </subcellularLocation>
</comment>
<keyword evidence="5" id="KW-0456">Lyase</keyword>